<dbReference type="KEGG" id="acp:A2cp1_3873"/>
<dbReference type="InterPro" id="IPR000639">
    <property type="entry name" value="Epox_hydrolase-like"/>
</dbReference>
<dbReference type="InterPro" id="IPR050228">
    <property type="entry name" value="Carboxylesterase_BioH"/>
</dbReference>
<dbReference type="SUPFAM" id="SSF53474">
    <property type="entry name" value="alpha/beta-Hydrolases"/>
    <property type="match status" value="1"/>
</dbReference>
<dbReference type="Pfam" id="PF12697">
    <property type="entry name" value="Abhydrolase_6"/>
    <property type="match status" value="1"/>
</dbReference>
<name>B8J7L6_ANAD2</name>
<dbReference type="PANTHER" id="PTHR43194">
    <property type="entry name" value="HYDROLASE ALPHA/BETA FOLD FAMILY"/>
    <property type="match status" value="1"/>
</dbReference>
<dbReference type="InterPro" id="IPR000073">
    <property type="entry name" value="AB_hydrolase_1"/>
</dbReference>
<dbReference type="PANTHER" id="PTHR43194:SF2">
    <property type="entry name" value="PEROXISOMAL MEMBRANE PROTEIN LPX1"/>
    <property type="match status" value="1"/>
</dbReference>
<keyword evidence="3" id="KW-1185">Reference proteome</keyword>
<dbReference type="GO" id="GO:0016787">
    <property type="term" value="F:hydrolase activity"/>
    <property type="evidence" value="ECO:0007669"/>
    <property type="project" value="UniProtKB-KW"/>
</dbReference>
<evidence type="ECO:0000313" key="2">
    <source>
        <dbReference type="EMBL" id="ACL67196.1"/>
    </source>
</evidence>
<dbReference type="PRINTS" id="PR00111">
    <property type="entry name" value="ABHYDROLASE"/>
</dbReference>
<feature type="domain" description="AB hydrolase-1" evidence="1">
    <location>
        <begin position="23"/>
        <end position="257"/>
    </location>
</feature>
<dbReference type="ESTHER" id="anad2-b8j7l6">
    <property type="family name" value="BioH"/>
</dbReference>
<proteinExistence type="predicted"/>
<accession>B8J7L6</accession>
<dbReference type="AlphaFoldDB" id="B8J7L6"/>
<dbReference type="Gene3D" id="3.40.50.1820">
    <property type="entry name" value="alpha/beta hydrolase"/>
    <property type="match status" value="1"/>
</dbReference>
<dbReference type="RefSeq" id="WP_015934936.1">
    <property type="nucleotide sequence ID" value="NC_011891.1"/>
</dbReference>
<gene>
    <name evidence="2" type="ordered locus">A2cp1_3873</name>
</gene>
<protein>
    <submittedName>
        <fullName evidence="2">Alpha/beta hydrolase fold protein</fullName>
    </submittedName>
</protein>
<keyword evidence="2" id="KW-0378">Hydrolase</keyword>
<dbReference type="Proteomes" id="UP000007089">
    <property type="component" value="Chromosome"/>
</dbReference>
<dbReference type="PRINTS" id="PR00412">
    <property type="entry name" value="EPOXHYDRLASE"/>
</dbReference>
<reference evidence="2" key="1">
    <citation type="submission" date="2009-01" db="EMBL/GenBank/DDBJ databases">
        <title>Complete sequence of Anaeromyxobacter dehalogenans 2CP-1.</title>
        <authorList>
            <consortium name="US DOE Joint Genome Institute"/>
            <person name="Lucas S."/>
            <person name="Copeland A."/>
            <person name="Lapidus A."/>
            <person name="Glavina del Rio T."/>
            <person name="Dalin E."/>
            <person name="Tice H."/>
            <person name="Bruce D."/>
            <person name="Goodwin L."/>
            <person name="Pitluck S."/>
            <person name="Saunders E."/>
            <person name="Brettin T."/>
            <person name="Detter J.C."/>
            <person name="Han C."/>
            <person name="Larimer F."/>
            <person name="Land M."/>
            <person name="Hauser L."/>
            <person name="Kyrpides N."/>
            <person name="Ovchinnikova G."/>
            <person name="Beliaev A.S."/>
            <person name="Richardson P."/>
        </authorList>
    </citation>
    <scope>NUCLEOTIDE SEQUENCE</scope>
    <source>
        <strain evidence="2">2CP-1</strain>
    </source>
</reference>
<evidence type="ECO:0000259" key="1">
    <source>
        <dbReference type="Pfam" id="PF12697"/>
    </source>
</evidence>
<organism evidence="2 3">
    <name type="scientific">Anaeromyxobacter dehalogenans (strain ATCC BAA-258 / DSM 21875 / 2CP-1)</name>
    <dbReference type="NCBI Taxonomy" id="455488"/>
    <lineage>
        <taxon>Bacteria</taxon>
        <taxon>Pseudomonadati</taxon>
        <taxon>Myxococcota</taxon>
        <taxon>Myxococcia</taxon>
        <taxon>Myxococcales</taxon>
        <taxon>Cystobacterineae</taxon>
        <taxon>Anaeromyxobacteraceae</taxon>
        <taxon>Anaeromyxobacter</taxon>
    </lineage>
</organism>
<dbReference type="HOGENOM" id="CLU_020336_50_2_7"/>
<evidence type="ECO:0000313" key="3">
    <source>
        <dbReference type="Proteomes" id="UP000007089"/>
    </source>
</evidence>
<dbReference type="EMBL" id="CP001359">
    <property type="protein sequence ID" value="ACL67196.1"/>
    <property type="molecule type" value="Genomic_DNA"/>
</dbReference>
<sequence length="271" mass="27191">MPLLVTDSGVRLAYADRGAGAPLVLVHGWSLSSAAFDDLAVRLPGRRLVTPDLRGHGGSGAAPFALEDLGRDLALLLDRLDLRGAVLAGWSLGAQAALAALPAVRARLAGLVLISGTPRFTLCDGWPHGLPAQALEVLAHRVRREPARAAARFFDGMFAPGELDPAARARTGALRAAIPSPGSAAALAGLDVLAAADLRPTLAGVGVPALVIHGTADPICPPGAGRALAAGIPGARLALLPGAGHAPHLTRPDEVAALLQAFPAGAGAVAA</sequence>
<dbReference type="InterPro" id="IPR029058">
    <property type="entry name" value="AB_hydrolase_fold"/>
</dbReference>